<dbReference type="Proteomes" id="UP001158576">
    <property type="component" value="Chromosome 2"/>
</dbReference>
<gene>
    <name evidence="1" type="ORF">OKIOD_LOCUS12934</name>
</gene>
<reference evidence="1 2" key="1">
    <citation type="submission" date="2021-04" db="EMBL/GenBank/DDBJ databases">
        <authorList>
            <person name="Bliznina A."/>
        </authorList>
    </citation>
    <scope>NUCLEOTIDE SEQUENCE [LARGE SCALE GENOMIC DNA]</scope>
</reference>
<organism evidence="1 2">
    <name type="scientific">Oikopleura dioica</name>
    <name type="common">Tunicate</name>
    <dbReference type="NCBI Taxonomy" id="34765"/>
    <lineage>
        <taxon>Eukaryota</taxon>
        <taxon>Metazoa</taxon>
        <taxon>Chordata</taxon>
        <taxon>Tunicata</taxon>
        <taxon>Appendicularia</taxon>
        <taxon>Copelata</taxon>
        <taxon>Oikopleuridae</taxon>
        <taxon>Oikopleura</taxon>
    </lineage>
</organism>
<evidence type="ECO:0000313" key="2">
    <source>
        <dbReference type="Proteomes" id="UP001158576"/>
    </source>
</evidence>
<accession>A0ABN7T1Z8</accession>
<proteinExistence type="predicted"/>
<evidence type="ECO:0000313" key="1">
    <source>
        <dbReference type="EMBL" id="CAG5109654.1"/>
    </source>
</evidence>
<keyword evidence="2" id="KW-1185">Reference proteome</keyword>
<sequence>MKLLKILFAAGVSAQHWSFGFNPSGKKRSPEIAEMDPEYGPMSDYLTKRYASPMPLDYSKFLSSLLPQHRPSQFVRRDDLE</sequence>
<dbReference type="EMBL" id="OU015567">
    <property type="protein sequence ID" value="CAG5109654.1"/>
    <property type="molecule type" value="Genomic_DNA"/>
</dbReference>
<name>A0ABN7T1Z8_OIKDI</name>
<protein>
    <submittedName>
        <fullName evidence="1">Oidioi.mRNA.OKI2018_I69.chr2.g4169.t1.cds</fullName>
    </submittedName>
</protein>